<organism evidence="3 4">
    <name type="scientific">Mortierella polycephala</name>
    <dbReference type="NCBI Taxonomy" id="41804"/>
    <lineage>
        <taxon>Eukaryota</taxon>
        <taxon>Fungi</taxon>
        <taxon>Fungi incertae sedis</taxon>
        <taxon>Mucoromycota</taxon>
        <taxon>Mortierellomycotina</taxon>
        <taxon>Mortierellomycetes</taxon>
        <taxon>Mortierellales</taxon>
        <taxon>Mortierellaceae</taxon>
        <taxon>Mortierella</taxon>
    </lineage>
</organism>
<feature type="compositionally biased region" description="Low complexity" evidence="2">
    <location>
        <begin position="359"/>
        <end position="375"/>
    </location>
</feature>
<dbReference type="OrthoDB" id="2449763at2759"/>
<evidence type="ECO:0000313" key="4">
    <source>
        <dbReference type="Proteomes" id="UP000726737"/>
    </source>
</evidence>
<feature type="region of interest" description="Disordered" evidence="2">
    <location>
        <begin position="19"/>
        <end position="151"/>
    </location>
</feature>
<protein>
    <submittedName>
        <fullName evidence="3">Uncharacterized protein</fullName>
    </submittedName>
</protein>
<feature type="region of interest" description="Disordered" evidence="2">
    <location>
        <begin position="427"/>
        <end position="463"/>
    </location>
</feature>
<dbReference type="Proteomes" id="UP000726737">
    <property type="component" value="Unassembled WGS sequence"/>
</dbReference>
<dbReference type="EMBL" id="JAAAJA010000015">
    <property type="protein sequence ID" value="KAG0266588.1"/>
    <property type="molecule type" value="Genomic_DNA"/>
</dbReference>
<name>A0A9P6QIY0_9FUNG</name>
<feature type="region of interest" description="Disordered" evidence="2">
    <location>
        <begin position="560"/>
        <end position="631"/>
    </location>
</feature>
<proteinExistence type="predicted"/>
<feature type="region of interest" description="Disordered" evidence="2">
    <location>
        <begin position="300"/>
        <end position="324"/>
    </location>
</feature>
<feature type="compositionally biased region" description="Basic and acidic residues" evidence="2">
    <location>
        <begin position="561"/>
        <end position="577"/>
    </location>
</feature>
<gene>
    <name evidence="3" type="ORF">BG011_001777</name>
</gene>
<sequence>MGRRLSLFCSCLPRKQRDNLSSRSLYHDQDSGPEDYTDDDNDDDNDDEYYDYNQHHSRARLEFLRPSSTSHSSDTYNPWPSNLSNGRFSRHANRSSLGRKPIPFKIPYRDDESEDDDRTTNSNNTGEGADGRTTRDTFVPYRDDDGGDQVGFQDRNALNDLTRIYPREEYSPYRVKAGFPSLTLTGEKNARRQRTPRNPHGKMIWDGEADAEEVLDVDALIAEQERITRELAAQEEALSKEEEAVVVAKRLAAIRAAERRGLLRFDGDQLVIPTSGSDINSGSNSNNAADQIIKSQEHTLEDDGEWNYPRRKERTPSSSASSFVGGIDAMNQELKMMSMEINNKNNHVAETVVPLISTSIPTPPSTTRSTESPSTAAIAAKSTPKMVSASTTTSTAATTNQASLNPRGVLNNITSFLKKVDGVIAGESGDSSDETSFSDQEQALGTNRTTYAKDPQERGNNVDAEESKRMTMADHIDPQEQPYPADPFNTVTDQAQPPKPEDQKSSSSSISGRHHRVIQHDESEPHSAYSAAPTSASEGIFETFTSFFNTGSSFMGFFGTGHHDEHEREDYPGEGGRRLSSLKYGDPKKHEFNYRDHHLEDSSTSNAGRAANQLASTIDDDDGSSIDDYDF</sequence>
<evidence type="ECO:0000256" key="2">
    <source>
        <dbReference type="SAM" id="MobiDB-lite"/>
    </source>
</evidence>
<keyword evidence="1" id="KW-0175">Coiled coil</keyword>
<dbReference type="AlphaFoldDB" id="A0A9P6QIY0"/>
<comment type="caution">
    <text evidence="3">The sequence shown here is derived from an EMBL/GenBank/DDBJ whole genome shotgun (WGS) entry which is preliminary data.</text>
</comment>
<feature type="compositionally biased region" description="Basic and acidic residues" evidence="2">
    <location>
        <begin position="19"/>
        <end position="30"/>
    </location>
</feature>
<feature type="region of interest" description="Disordered" evidence="2">
    <location>
        <begin position="359"/>
        <end position="386"/>
    </location>
</feature>
<feature type="region of interest" description="Disordered" evidence="2">
    <location>
        <begin position="477"/>
        <end position="534"/>
    </location>
</feature>
<keyword evidence="4" id="KW-1185">Reference proteome</keyword>
<feature type="compositionally biased region" description="Acidic residues" evidence="2">
    <location>
        <begin position="618"/>
        <end position="631"/>
    </location>
</feature>
<evidence type="ECO:0000313" key="3">
    <source>
        <dbReference type="EMBL" id="KAG0266588.1"/>
    </source>
</evidence>
<feature type="compositionally biased region" description="Polar residues" evidence="2">
    <location>
        <begin position="434"/>
        <end position="450"/>
    </location>
</feature>
<feature type="coiled-coil region" evidence="1">
    <location>
        <begin position="217"/>
        <end position="244"/>
    </location>
</feature>
<reference evidence="3" key="1">
    <citation type="journal article" date="2020" name="Fungal Divers.">
        <title>Resolving the Mortierellaceae phylogeny through synthesis of multi-gene phylogenetics and phylogenomics.</title>
        <authorList>
            <person name="Vandepol N."/>
            <person name="Liber J."/>
            <person name="Desiro A."/>
            <person name="Na H."/>
            <person name="Kennedy M."/>
            <person name="Barry K."/>
            <person name="Grigoriev I.V."/>
            <person name="Miller A.N."/>
            <person name="O'Donnell K."/>
            <person name="Stajich J.E."/>
            <person name="Bonito G."/>
        </authorList>
    </citation>
    <scope>NUCLEOTIDE SEQUENCE</scope>
    <source>
        <strain evidence="3">KOD948</strain>
    </source>
</reference>
<evidence type="ECO:0000256" key="1">
    <source>
        <dbReference type="SAM" id="Coils"/>
    </source>
</evidence>
<feature type="compositionally biased region" description="Polar residues" evidence="2">
    <location>
        <begin position="66"/>
        <end position="87"/>
    </location>
</feature>
<accession>A0A9P6QIY0</accession>
<feature type="compositionally biased region" description="Acidic residues" evidence="2">
    <location>
        <begin position="31"/>
        <end position="50"/>
    </location>
</feature>
<feature type="compositionally biased region" description="Basic and acidic residues" evidence="2">
    <location>
        <begin position="585"/>
        <end position="601"/>
    </location>
</feature>